<organism evidence="1 2">
    <name type="scientific">Betabaculovirus altermyunipunctae</name>
    <dbReference type="NCBI Taxonomy" id="3051996"/>
    <lineage>
        <taxon>Viruses</taxon>
        <taxon>Viruses incertae sedis</taxon>
        <taxon>Naldaviricetes</taxon>
        <taxon>Lefavirales</taxon>
        <taxon>Baculoviridae</taxon>
        <taxon>Betabaculovirus</taxon>
    </lineage>
</organism>
<sequence>MELSKKYARFVQNCFNNDYFHKYRFNYGDDNFVRHKVVNTPLPAYIQTKHALHTHDWMAYVKILIDRYADKDWFAVTRNLYGTQHDMYLVVEYNGWQDVYNRKRHGKIKRVFNSGPNDTPVDVFWLYIIDMVYSKDYTCEEITRVFKQTIWFYICEEHDVAVSDLSCTTNDYVCKFYSQT</sequence>
<dbReference type="Proteomes" id="UP000203651">
    <property type="component" value="Segment"/>
</dbReference>
<keyword evidence="2" id="KW-1185">Reference proteome</keyword>
<name>A0A1S5YE09_9BBAC</name>
<dbReference type="GeneID" id="39105792"/>
<reference evidence="1 2" key="1">
    <citation type="journal article" date="2017" name="PLoS ONE">
        <title>The Complete Genome Sequence of a Second Distinct Betabaculovirus from the True Armyworm, Mythimna unipuncta.</title>
        <authorList>
            <person name="Harrison R.L."/>
            <person name="Rowley D.L."/>
            <person name="Mowery J."/>
            <person name="Bauchan G.R."/>
            <person name="Theilmann D.A."/>
            <person name="Rohrmann G.F."/>
            <person name="Erlandson M.A."/>
        </authorList>
    </citation>
    <scope>NUCLEOTIDE SEQUENCE [LARGE SCALE GENOMIC DNA]</scope>
    <source>
        <strain evidence="1">MyunGV#8</strain>
    </source>
</reference>
<proteinExistence type="predicted"/>
<dbReference type="KEGG" id="vg:39105792"/>
<protein>
    <submittedName>
        <fullName evidence="1">ORF114</fullName>
    </submittedName>
</protein>
<evidence type="ECO:0000313" key="1">
    <source>
        <dbReference type="EMBL" id="AQQ80381.1"/>
    </source>
</evidence>
<dbReference type="RefSeq" id="YP_009345832.1">
    <property type="nucleotide sequence ID" value="NC_033780.2"/>
</dbReference>
<accession>A0A1S5YE09</accession>
<evidence type="ECO:0000313" key="2">
    <source>
        <dbReference type="Proteomes" id="UP000203651"/>
    </source>
</evidence>
<dbReference type="EMBL" id="KX855660">
    <property type="protein sequence ID" value="AQQ80381.1"/>
    <property type="molecule type" value="Genomic_DNA"/>
</dbReference>